<dbReference type="Proteomes" id="UP000578686">
    <property type="component" value="Unassembled WGS sequence"/>
</dbReference>
<evidence type="ECO:0008006" key="4">
    <source>
        <dbReference type="Google" id="ProtNLM"/>
    </source>
</evidence>
<dbReference type="AlphaFoldDB" id="A0A7X6HXR2"/>
<reference evidence="2 3" key="1">
    <citation type="submission" date="2020-03" db="EMBL/GenBank/DDBJ databases">
        <title>Draft genome of Streptomyces sp. ventii, isolated from the Axial Seamount in the Pacific Ocean, and resequencing of the two type strains Streptomyces lonarensis strain NCL 716 and Streptomyces bohaiensis strain 11A07.</title>
        <authorList>
            <person name="Loughran R.M."/>
            <person name="Pfannmuller K.M."/>
            <person name="Wasson B.J."/>
            <person name="Deadmond M.C."/>
            <person name="Paddock B.E."/>
            <person name="Koyack M.J."/>
            <person name="Gallegos D.A."/>
            <person name="Mitchell E.A."/>
            <person name="Ushijima B."/>
            <person name="Saw J.H."/>
            <person name="Mcphail K.L."/>
            <person name="Videau P."/>
        </authorList>
    </citation>
    <scope>NUCLEOTIDE SEQUENCE [LARGE SCALE GENOMIC DNA]</scope>
    <source>
        <strain evidence="2 3">NCL716</strain>
    </source>
</reference>
<dbReference type="EMBL" id="JAAVJD010000010">
    <property type="protein sequence ID" value="NJQ04590.1"/>
    <property type="molecule type" value="Genomic_DNA"/>
</dbReference>
<comment type="caution">
    <text evidence="2">The sequence shown here is derived from an EMBL/GenBank/DDBJ whole genome shotgun (WGS) entry which is preliminary data.</text>
</comment>
<feature type="compositionally biased region" description="Basic and acidic residues" evidence="1">
    <location>
        <begin position="213"/>
        <end position="225"/>
    </location>
</feature>
<accession>A0A7X6HXR2</accession>
<feature type="region of interest" description="Disordered" evidence="1">
    <location>
        <begin position="18"/>
        <end position="40"/>
    </location>
</feature>
<keyword evidence="3" id="KW-1185">Reference proteome</keyword>
<evidence type="ECO:0000313" key="2">
    <source>
        <dbReference type="EMBL" id="NJQ04590.1"/>
    </source>
</evidence>
<sequence length="242" mass="25764">MASELPDANLLLDETDWSHLEHGGGPAAPGTPAKLAGLTSGNSGATTTALNHLWNDLLHQGSLYSATPAAALFVAAVLGEPRSRASLTAPHRSELLEWLAETAYVVSGLGERQREVWLGAAASVDNPLFSEMRAIRSTLFWGVFGHISDSDRDVAEAALLAAVHLLDAPELACHIGSVAPNVRSVLAVSSKRSYRDAAILRLAVWGEDTKSLKDAAGSTEKKGDSWNEFWNSDRGSLDEPPF</sequence>
<proteinExistence type="predicted"/>
<gene>
    <name evidence="2" type="ORF">HCN56_03080</name>
</gene>
<protein>
    <recommendedName>
        <fullName evidence="4">HEAT repeat domain-containing protein</fullName>
    </recommendedName>
</protein>
<evidence type="ECO:0000313" key="3">
    <source>
        <dbReference type="Proteomes" id="UP000578686"/>
    </source>
</evidence>
<feature type="compositionally biased region" description="Low complexity" evidence="1">
    <location>
        <begin position="28"/>
        <end position="37"/>
    </location>
</feature>
<evidence type="ECO:0000256" key="1">
    <source>
        <dbReference type="SAM" id="MobiDB-lite"/>
    </source>
</evidence>
<dbReference type="RefSeq" id="WP_167967893.1">
    <property type="nucleotide sequence ID" value="NZ_BHZG01000001.1"/>
</dbReference>
<feature type="region of interest" description="Disordered" evidence="1">
    <location>
        <begin position="213"/>
        <end position="242"/>
    </location>
</feature>
<organism evidence="2 3">
    <name type="scientific">Streptomyces lonarensis</name>
    <dbReference type="NCBI Taxonomy" id="700599"/>
    <lineage>
        <taxon>Bacteria</taxon>
        <taxon>Bacillati</taxon>
        <taxon>Actinomycetota</taxon>
        <taxon>Actinomycetes</taxon>
        <taxon>Kitasatosporales</taxon>
        <taxon>Streptomycetaceae</taxon>
        <taxon>Streptomyces</taxon>
    </lineage>
</organism>
<name>A0A7X6HXR2_9ACTN</name>